<sequence>MPLTRDEESFLIDVVREAARQHVLPRFRALPEDAITAKSAEDDLVTVADQQAEKHIAAALAGGALGEVLVVGEEAVEEDPQLPGRIPGADRAVIVDPVDGTWNFAHGLAGFGLIVAVTEAGDTVFSLLYDPVLDDWILARRGGGTWFCRADAEPRRLTMPAAPSPATGGFVPLRLMPRAAQPQIAAEFMAGTRTYSLGCACHEYRMMTMGNARYMIGANPKPWDHAAGILAVNEAGGQAAMLDGTPYRPGTVATGYLLSAQSPEIFADVQARLTRILEGGAA</sequence>
<dbReference type="Pfam" id="PF00459">
    <property type="entry name" value="Inositol_P"/>
    <property type="match status" value="1"/>
</dbReference>
<keyword evidence="2" id="KW-0479">Metal-binding</keyword>
<dbReference type="Gene3D" id="3.40.190.80">
    <property type="match status" value="1"/>
</dbReference>
<feature type="binding site" evidence="2">
    <location>
        <position position="224"/>
    </location>
    <ligand>
        <name>Mg(2+)</name>
        <dbReference type="ChEBI" id="CHEBI:18420"/>
        <label>1</label>
        <note>catalytic</note>
    </ligand>
</feature>
<dbReference type="RefSeq" id="WP_193184777.1">
    <property type="nucleotide sequence ID" value="NZ_JACVXA010000058.1"/>
</dbReference>
<accession>A0A8J6Z1E3</accession>
<comment type="caution">
    <text evidence="3">The sequence shown here is derived from an EMBL/GenBank/DDBJ whole genome shotgun (WGS) entry which is preliminary data.</text>
</comment>
<dbReference type="SUPFAM" id="SSF56655">
    <property type="entry name" value="Carbohydrate phosphatase"/>
    <property type="match status" value="1"/>
</dbReference>
<reference evidence="3" key="1">
    <citation type="submission" date="2020-09" db="EMBL/GenBank/DDBJ databases">
        <title>A novel bacterium of genus Mangrovicoccus, isolated from South China Sea.</title>
        <authorList>
            <person name="Huang H."/>
            <person name="Mo K."/>
            <person name="Hu Y."/>
        </authorList>
    </citation>
    <scope>NUCLEOTIDE SEQUENCE</scope>
    <source>
        <strain evidence="3">HB182678</strain>
    </source>
</reference>
<dbReference type="GO" id="GO:0007165">
    <property type="term" value="P:signal transduction"/>
    <property type="evidence" value="ECO:0007669"/>
    <property type="project" value="TreeGrafter"/>
</dbReference>
<keyword evidence="2" id="KW-0460">Magnesium</keyword>
<feature type="binding site" evidence="2">
    <location>
        <position position="99"/>
    </location>
    <ligand>
        <name>Mg(2+)</name>
        <dbReference type="ChEBI" id="CHEBI:18420"/>
        <label>1</label>
        <note>catalytic</note>
    </ligand>
</feature>
<evidence type="ECO:0000313" key="3">
    <source>
        <dbReference type="EMBL" id="MBE3639771.1"/>
    </source>
</evidence>
<dbReference type="EMBL" id="JACVXA010000058">
    <property type="protein sequence ID" value="MBE3639771.1"/>
    <property type="molecule type" value="Genomic_DNA"/>
</dbReference>
<proteinExistence type="inferred from homology"/>
<dbReference type="Proteomes" id="UP000609121">
    <property type="component" value="Unassembled WGS sequence"/>
</dbReference>
<dbReference type="GO" id="GO:0046872">
    <property type="term" value="F:metal ion binding"/>
    <property type="evidence" value="ECO:0007669"/>
    <property type="project" value="UniProtKB-KW"/>
</dbReference>
<protein>
    <submittedName>
        <fullName evidence="3">Inositol monophosphatase</fullName>
    </submittedName>
</protein>
<organism evidence="3 4">
    <name type="scientific">Mangrovicoccus algicola</name>
    <dbReference type="NCBI Taxonomy" id="2771008"/>
    <lineage>
        <taxon>Bacteria</taxon>
        <taxon>Pseudomonadati</taxon>
        <taxon>Pseudomonadota</taxon>
        <taxon>Alphaproteobacteria</taxon>
        <taxon>Rhodobacterales</taxon>
        <taxon>Paracoccaceae</taxon>
        <taxon>Mangrovicoccus</taxon>
    </lineage>
</organism>
<dbReference type="PANTHER" id="PTHR20854">
    <property type="entry name" value="INOSITOL MONOPHOSPHATASE"/>
    <property type="match status" value="1"/>
</dbReference>
<dbReference type="InterPro" id="IPR000760">
    <property type="entry name" value="Inositol_monophosphatase-like"/>
</dbReference>
<dbReference type="AlphaFoldDB" id="A0A8J6Z1E3"/>
<feature type="binding site" evidence="2">
    <location>
        <position position="96"/>
    </location>
    <ligand>
        <name>Mg(2+)</name>
        <dbReference type="ChEBI" id="CHEBI:18420"/>
        <label>1</label>
        <note>catalytic</note>
    </ligand>
</feature>
<feature type="binding site" evidence="2">
    <location>
        <position position="73"/>
    </location>
    <ligand>
        <name>Mg(2+)</name>
        <dbReference type="ChEBI" id="CHEBI:18420"/>
        <label>1</label>
        <note>catalytic</note>
    </ligand>
</feature>
<comment type="cofactor">
    <cofactor evidence="2">
        <name>Mg(2+)</name>
        <dbReference type="ChEBI" id="CHEBI:18420"/>
    </cofactor>
</comment>
<evidence type="ECO:0000256" key="1">
    <source>
        <dbReference type="ARBA" id="ARBA00009759"/>
    </source>
</evidence>
<dbReference type="GO" id="GO:0006020">
    <property type="term" value="P:inositol metabolic process"/>
    <property type="evidence" value="ECO:0007669"/>
    <property type="project" value="TreeGrafter"/>
</dbReference>
<dbReference type="GO" id="GO:0008934">
    <property type="term" value="F:inositol monophosphate 1-phosphatase activity"/>
    <property type="evidence" value="ECO:0007669"/>
    <property type="project" value="TreeGrafter"/>
</dbReference>
<gene>
    <name evidence="3" type="ORF">ICN82_16330</name>
</gene>
<evidence type="ECO:0000256" key="2">
    <source>
        <dbReference type="PIRSR" id="PIRSR600760-2"/>
    </source>
</evidence>
<name>A0A8J6Z1E3_9RHOB</name>
<evidence type="ECO:0000313" key="4">
    <source>
        <dbReference type="Proteomes" id="UP000609121"/>
    </source>
</evidence>
<keyword evidence="4" id="KW-1185">Reference proteome</keyword>
<dbReference type="PRINTS" id="PR00377">
    <property type="entry name" value="IMPHPHTASES"/>
</dbReference>
<comment type="similarity">
    <text evidence="1">Belongs to the inositol monophosphatase superfamily.</text>
</comment>
<dbReference type="Gene3D" id="3.30.540.10">
    <property type="entry name" value="Fructose-1,6-Bisphosphatase, subunit A, domain 1"/>
    <property type="match status" value="1"/>
</dbReference>
<dbReference type="PANTHER" id="PTHR20854:SF4">
    <property type="entry name" value="INOSITOL-1-MONOPHOSPHATASE-RELATED"/>
    <property type="match status" value="1"/>
</dbReference>